<reference evidence="1" key="1">
    <citation type="submission" date="2023-08" db="EMBL/GenBank/DDBJ databases">
        <title>Black Yeasts Isolated from many extreme environments.</title>
        <authorList>
            <person name="Coleine C."/>
            <person name="Stajich J.E."/>
            <person name="Selbmann L."/>
        </authorList>
    </citation>
    <scope>NUCLEOTIDE SEQUENCE</scope>
    <source>
        <strain evidence="1">CCFEE 5401</strain>
    </source>
</reference>
<sequence length="204" mass="22674">MESCVEQAEVMHHMFVLYGKTFNWSNMTYLVSYCVYTAATVDVAEMSSPDVTARSRAATRLGVALRLLEGEAKQTRSMRSSVDIIKRRLAADSNSEGHSRSKRRVVASRAEMPVSRIDNGEPLSRSLHLGLAMSGVDANPLNSGTLQAHANDDSLGIQEQVEQYDDTWDIVGFDLEAGFQPDSFAWDLDEDLHTSLTWPQYLPS</sequence>
<dbReference type="AlphaFoldDB" id="A0AAN7YAU2"/>
<organism evidence="1 2">
    <name type="scientific">Meristemomyces frigidus</name>
    <dbReference type="NCBI Taxonomy" id="1508187"/>
    <lineage>
        <taxon>Eukaryota</taxon>
        <taxon>Fungi</taxon>
        <taxon>Dikarya</taxon>
        <taxon>Ascomycota</taxon>
        <taxon>Pezizomycotina</taxon>
        <taxon>Dothideomycetes</taxon>
        <taxon>Dothideomycetidae</taxon>
        <taxon>Mycosphaerellales</taxon>
        <taxon>Teratosphaeriaceae</taxon>
        <taxon>Meristemomyces</taxon>
    </lineage>
</organism>
<comment type="caution">
    <text evidence="1">The sequence shown here is derived from an EMBL/GenBank/DDBJ whole genome shotgun (WGS) entry which is preliminary data.</text>
</comment>
<protein>
    <submittedName>
        <fullName evidence="1">Uncharacterized protein</fullName>
    </submittedName>
</protein>
<gene>
    <name evidence="1" type="ORF">LTR62_002489</name>
</gene>
<evidence type="ECO:0000313" key="2">
    <source>
        <dbReference type="Proteomes" id="UP001310890"/>
    </source>
</evidence>
<dbReference type="EMBL" id="JAVRRL010000170">
    <property type="protein sequence ID" value="KAK5105677.1"/>
    <property type="molecule type" value="Genomic_DNA"/>
</dbReference>
<accession>A0AAN7YAU2</accession>
<name>A0AAN7YAU2_9PEZI</name>
<dbReference type="Proteomes" id="UP001310890">
    <property type="component" value="Unassembled WGS sequence"/>
</dbReference>
<evidence type="ECO:0000313" key="1">
    <source>
        <dbReference type="EMBL" id="KAK5105677.1"/>
    </source>
</evidence>
<proteinExistence type="predicted"/>